<dbReference type="PANTHER" id="PTHR35333">
    <property type="entry name" value="BETA-LACTAMASE"/>
    <property type="match status" value="1"/>
</dbReference>
<feature type="domain" description="Beta-lactamase class A catalytic" evidence="2">
    <location>
        <begin position="90"/>
        <end position="293"/>
    </location>
</feature>
<evidence type="ECO:0000259" key="2">
    <source>
        <dbReference type="Pfam" id="PF13354"/>
    </source>
</evidence>
<gene>
    <name evidence="3" type="ORF">COU47_00005</name>
</gene>
<dbReference type="GO" id="GO:0008800">
    <property type="term" value="F:beta-lactamase activity"/>
    <property type="evidence" value="ECO:0007669"/>
    <property type="project" value="InterPro"/>
</dbReference>
<dbReference type="GO" id="GO:0046677">
    <property type="term" value="P:response to antibiotic"/>
    <property type="evidence" value="ECO:0007669"/>
    <property type="project" value="InterPro"/>
</dbReference>
<protein>
    <recommendedName>
        <fullName evidence="2">Beta-lactamase class A catalytic domain-containing protein</fullName>
    </recommendedName>
</protein>
<dbReference type="SUPFAM" id="SSF56601">
    <property type="entry name" value="beta-lactamase/transpeptidase-like"/>
    <property type="match status" value="1"/>
</dbReference>
<comment type="caution">
    <text evidence="3">The sequence shown here is derived from an EMBL/GenBank/DDBJ whole genome shotgun (WGS) entry which is preliminary data.</text>
</comment>
<keyword evidence="1" id="KW-0472">Membrane</keyword>
<dbReference type="GO" id="GO:0030655">
    <property type="term" value="P:beta-lactam antibiotic catabolic process"/>
    <property type="evidence" value="ECO:0007669"/>
    <property type="project" value="InterPro"/>
</dbReference>
<dbReference type="Gene3D" id="3.40.710.10">
    <property type="entry name" value="DD-peptidase/beta-lactamase superfamily"/>
    <property type="match status" value="1"/>
</dbReference>
<reference evidence="4" key="1">
    <citation type="submission" date="2017-09" db="EMBL/GenBank/DDBJ databases">
        <title>Depth-based differentiation of microbial function through sediment-hosted aquifers and enrichment of novel symbionts in the deep terrestrial subsurface.</title>
        <authorList>
            <person name="Probst A.J."/>
            <person name="Ladd B."/>
            <person name="Jarett J.K."/>
            <person name="Geller-Mcgrath D.E."/>
            <person name="Sieber C.M.K."/>
            <person name="Emerson J.B."/>
            <person name="Anantharaman K."/>
            <person name="Thomas B.C."/>
            <person name="Malmstrom R."/>
            <person name="Stieglmeier M."/>
            <person name="Klingl A."/>
            <person name="Woyke T."/>
            <person name="Ryan C.M."/>
            <person name="Banfield J.F."/>
        </authorList>
    </citation>
    <scope>NUCLEOTIDE SEQUENCE [LARGE SCALE GENOMIC DNA]</scope>
</reference>
<keyword evidence="1" id="KW-0812">Transmembrane</keyword>
<evidence type="ECO:0000313" key="3">
    <source>
        <dbReference type="EMBL" id="PIR69809.1"/>
    </source>
</evidence>
<dbReference type="EMBL" id="PFCO01000001">
    <property type="protein sequence ID" value="PIR69809.1"/>
    <property type="molecule type" value="Genomic_DNA"/>
</dbReference>
<feature type="transmembrane region" description="Helical" evidence="1">
    <location>
        <begin position="12"/>
        <end position="35"/>
    </location>
</feature>
<organism evidence="3 4">
    <name type="scientific">Candidatus Niyogibacteria bacterium CG10_big_fil_rev_8_21_14_0_10_46_36</name>
    <dbReference type="NCBI Taxonomy" id="1974726"/>
    <lineage>
        <taxon>Bacteria</taxon>
        <taxon>Candidatus Niyogiibacteriota</taxon>
    </lineage>
</organism>
<accession>A0A2H0TE29</accession>
<dbReference type="Proteomes" id="UP000231503">
    <property type="component" value="Unassembled WGS sequence"/>
</dbReference>
<keyword evidence="1" id="KW-1133">Transmembrane helix</keyword>
<sequence length="325" mass="37062">MQPPRKKDPHIKWIAFLILLNFALLSIVGGIFFFWESYTQEKLSDILSAYPFVSPARNLIDQKDFITNLVPLREDIKKIVDSFESVATTSIYIEALNSGASITLQKDVRVFPASLAKIPLAMAVIKNIEEGGWAFDTMLPVEEKHIDSRSGTLYERVRDGDGITVKQLLEEMLVHSDNTAYETLLSHMKERDWSNISDLIGLAALYDFEGKILLAEYIKMFRSLYTASYLTRESSEYILELLSLTGFNNFIVQGLPSYQSFSHKWGKNIERNVFADVGIVYLPDRPFLIGILVQSYEDTPEAGEKTAQTIMKAVAERTYSYMRDY</sequence>
<dbReference type="AlphaFoldDB" id="A0A2H0TE29"/>
<dbReference type="InterPro" id="IPR012338">
    <property type="entry name" value="Beta-lactam/transpept-like"/>
</dbReference>
<dbReference type="Pfam" id="PF13354">
    <property type="entry name" value="Beta-lactamase2"/>
    <property type="match status" value="1"/>
</dbReference>
<evidence type="ECO:0000256" key="1">
    <source>
        <dbReference type="SAM" id="Phobius"/>
    </source>
</evidence>
<dbReference type="InterPro" id="IPR045155">
    <property type="entry name" value="Beta-lactam_cat"/>
</dbReference>
<dbReference type="InterPro" id="IPR000871">
    <property type="entry name" value="Beta-lactam_class-A"/>
</dbReference>
<name>A0A2H0TE29_9BACT</name>
<dbReference type="PANTHER" id="PTHR35333:SF3">
    <property type="entry name" value="BETA-LACTAMASE-TYPE TRANSPEPTIDASE FOLD CONTAINING PROTEIN"/>
    <property type="match status" value="1"/>
</dbReference>
<proteinExistence type="predicted"/>
<evidence type="ECO:0000313" key="4">
    <source>
        <dbReference type="Proteomes" id="UP000231503"/>
    </source>
</evidence>